<dbReference type="EMBL" id="KK117154">
    <property type="protein sequence ID" value="KFM69697.1"/>
    <property type="molecule type" value="Genomic_DNA"/>
</dbReference>
<gene>
    <name evidence="1" type="ORF">X975_12449</name>
</gene>
<evidence type="ECO:0000313" key="2">
    <source>
        <dbReference type="Proteomes" id="UP000054359"/>
    </source>
</evidence>
<feature type="non-terminal residue" evidence="1">
    <location>
        <position position="359"/>
    </location>
</feature>
<dbReference type="OrthoDB" id="5570127at2759"/>
<sequence length="359" mass="41799">MAGLRCTHPYIRKIFCGLIDEKVYPQLRERLIYILTNVNWENMGPHFWIKQCIEMVVVAAQETYIQSATHKYLLPSVTSIIEFSDAKKKESHLEEEVMHLKMKNLTLLGEREEARNSFRIKKELICSPLSYDEDQISDEERLAEKRNADELSKHVQSLLTKNNSFQSLLESIKTSKFLSAVVDLCHLDTPLAEYVWLQLFPKIWSILNIEEQKEIGSWLQLFLCNNRFLDYDIHPPRPLEVFADAALRCSPVSSFSLDLYKYAGKCLNRWERSCLVLEDTCFQNEDFITEDTSAFLEALTEAYSSMEEEDLCCGMWQKFGTYPETILGVTLEKQGFFPKAMHYFRQAMSKYKIATLLSP</sequence>
<keyword evidence="2" id="KW-1185">Reference proteome</keyword>
<proteinExistence type="predicted"/>
<dbReference type="GO" id="GO:0005634">
    <property type="term" value="C:nucleus"/>
    <property type="evidence" value="ECO:0007669"/>
    <property type="project" value="TreeGrafter"/>
</dbReference>
<dbReference type="Pfam" id="PF20206">
    <property type="entry name" value="Tra1_ring"/>
    <property type="match status" value="1"/>
</dbReference>
<dbReference type="AlphaFoldDB" id="A0A087TX58"/>
<dbReference type="Proteomes" id="UP000054359">
    <property type="component" value="Unassembled WGS sequence"/>
</dbReference>
<protein>
    <submittedName>
        <fullName evidence="1">Transformation/transcription domain-associated protein</fullName>
    </submittedName>
</protein>
<evidence type="ECO:0000313" key="1">
    <source>
        <dbReference type="EMBL" id="KFM69697.1"/>
    </source>
</evidence>
<dbReference type="STRING" id="407821.A0A087TX58"/>
<organism evidence="1 2">
    <name type="scientific">Stegodyphus mimosarum</name>
    <name type="common">African social velvet spider</name>
    <dbReference type="NCBI Taxonomy" id="407821"/>
    <lineage>
        <taxon>Eukaryota</taxon>
        <taxon>Metazoa</taxon>
        <taxon>Ecdysozoa</taxon>
        <taxon>Arthropoda</taxon>
        <taxon>Chelicerata</taxon>
        <taxon>Arachnida</taxon>
        <taxon>Araneae</taxon>
        <taxon>Araneomorphae</taxon>
        <taxon>Entelegynae</taxon>
        <taxon>Eresoidea</taxon>
        <taxon>Eresidae</taxon>
        <taxon>Stegodyphus</taxon>
    </lineage>
</organism>
<dbReference type="GO" id="GO:0000124">
    <property type="term" value="C:SAGA complex"/>
    <property type="evidence" value="ECO:0007669"/>
    <property type="project" value="TreeGrafter"/>
</dbReference>
<dbReference type="InterPro" id="IPR050517">
    <property type="entry name" value="DDR_Repair_Kinase"/>
</dbReference>
<dbReference type="GO" id="GO:0006355">
    <property type="term" value="P:regulation of DNA-templated transcription"/>
    <property type="evidence" value="ECO:0007669"/>
    <property type="project" value="TreeGrafter"/>
</dbReference>
<dbReference type="PANTHER" id="PTHR11139:SF1">
    <property type="entry name" value="TRANSFORMATION_TRANSCRIPTION DOMAIN-ASSOCIATED PROTEIN"/>
    <property type="match status" value="1"/>
</dbReference>
<name>A0A087TX58_STEMI</name>
<accession>A0A087TX58</accession>
<dbReference type="InterPro" id="IPR046805">
    <property type="entry name" value="Tra1_ring"/>
</dbReference>
<reference evidence="1 2" key="1">
    <citation type="submission" date="2013-11" db="EMBL/GenBank/DDBJ databases">
        <title>Genome sequencing of Stegodyphus mimosarum.</title>
        <authorList>
            <person name="Bechsgaard J."/>
        </authorList>
    </citation>
    <scope>NUCLEOTIDE SEQUENCE [LARGE SCALE GENOMIC DNA]</scope>
</reference>
<dbReference type="GO" id="GO:0035267">
    <property type="term" value="C:NuA4 histone acetyltransferase complex"/>
    <property type="evidence" value="ECO:0007669"/>
    <property type="project" value="TreeGrafter"/>
</dbReference>
<dbReference type="GO" id="GO:0006281">
    <property type="term" value="P:DNA repair"/>
    <property type="evidence" value="ECO:0007669"/>
    <property type="project" value="TreeGrafter"/>
</dbReference>
<dbReference type="PANTHER" id="PTHR11139">
    <property type="entry name" value="ATAXIA TELANGIECTASIA MUTATED ATM -RELATED"/>
    <property type="match status" value="1"/>
</dbReference>